<keyword evidence="4" id="KW-0235">DNA replication</keyword>
<dbReference type="GO" id="GO:0006261">
    <property type="term" value="P:DNA-templated DNA replication"/>
    <property type="evidence" value="ECO:0007669"/>
    <property type="project" value="InterPro"/>
</dbReference>
<dbReference type="InterPro" id="IPR002298">
    <property type="entry name" value="DNA_polymerase_A"/>
</dbReference>
<dbReference type="Gene3D" id="3.30.420.10">
    <property type="entry name" value="Ribonuclease H-like superfamily/Ribonuclease H"/>
    <property type="match status" value="1"/>
</dbReference>
<evidence type="ECO:0000313" key="8">
    <source>
        <dbReference type="EMBL" id="KIQ62419.1"/>
    </source>
</evidence>
<sequence>MRTFFHAIAGDRVTIRVPETPDDLDAFKRWARRAARVGPIALDTETTGLDIYSETFQLRTVQFGDAREAWVIHWERGGWFAEAARWVLNTLRPRFLIHNAPYDWLVLDQKAGVPLEALAPLTRDTQIMAVLIDPRADHEGGMGRALKTLSAKLIDPSAPDTQGDLTAEFRSLGLTKATGFAGIPLDHPTYNLYAGLDVILTARLYPILAEMHESLDVRRMLVDYEHEIARICATMTRTGLVLDKAYCKQLDARLAEEAEHFAGIARQYGVENPNSNKQIAEALVWMGETQILANTTKTGATKLDKTVLLGLADLDLHKWERLGVREPNPLADAIVRTKRANKWRTAYVEKFLTNADASGRIHPGIHTLAARTGRMSVSGDLAAQTLPSGDWMIRRALLADEDHVMVSCDFDAVEMRVLAALANVTKMKEAVAAGVDLHNFTASLVYGPDFTEHHRKVCKGVGFGTVYGGGPVTIARQTGAPEEDVRHAQAKYHRIYPEIRRTASRWEREARANGMVTVSLTGRRLPLDRDRAYAVVNYQVQSAARDVLGQSLIEMTEAGLLPYLRLPIHDEALASVPRRDAAEISREIERCMTMTLGGVPITAKAETKMMRSWGSLYGADY</sequence>
<comment type="caution">
    <text evidence="8">The sequence shown here is derived from an EMBL/GenBank/DDBJ whole genome shotgun (WGS) entry which is preliminary data.</text>
</comment>
<feature type="domain" description="3'-5' exonuclease" evidence="6">
    <location>
        <begin position="12"/>
        <end position="213"/>
    </location>
</feature>
<dbReference type="EMBL" id="JXZB01000004">
    <property type="protein sequence ID" value="KIQ62419.1"/>
    <property type="molecule type" value="Genomic_DNA"/>
</dbReference>
<name>A0A0D0PIU3_KITGR</name>
<dbReference type="Gene3D" id="3.30.70.370">
    <property type="match status" value="1"/>
</dbReference>
<dbReference type="Pfam" id="PF00476">
    <property type="entry name" value="DNA_pol_A"/>
    <property type="match status" value="1"/>
</dbReference>
<evidence type="ECO:0000256" key="4">
    <source>
        <dbReference type="ARBA" id="ARBA00022705"/>
    </source>
</evidence>
<dbReference type="InterPro" id="IPR043502">
    <property type="entry name" value="DNA/RNA_pol_sf"/>
</dbReference>
<dbReference type="SMART" id="SM00474">
    <property type="entry name" value="35EXOc"/>
    <property type="match status" value="1"/>
</dbReference>
<dbReference type="SUPFAM" id="SSF56672">
    <property type="entry name" value="DNA/RNA polymerases"/>
    <property type="match status" value="1"/>
</dbReference>
<dbReference type="PRINTS" id="PR00868">
    <property type="entry name" value="DNAPOLI"/>
</dbReference>
<evidence type="ECO:0000256" key="2">
    <source>
        <dbReference type="ARBA" id="ARBA00012417"/>
    </source>
</evidence>
<dbReference type="InterPro" id="IPR002562">
    <property type="entry name" value="3'-5'_exonuclease_dom"/>
</dbReference>
<dbReference type="Gene3D" id="1.20.1060.10">
    <property type="entry name" value="Taq DNA Polymerase, Chain T, domain 4"/>
    <property type="match status" value="1"/>
</dbReference>
<feature type="domain" description="DNA-directed DNA polymerase family A palm" evidence="7">
    <location>
        <begin position="390"/>
        <end position="580"/>
    </location>
</feature>
<dbReference type="OrthoDB" id="5196455at2"/>
<dbReference type="InterPro" id="IPR036397">
    <property type="entry name" value="RNaseH_sf"/>
</dbReference>
<dbReference type="GO" id="GO:0006302">
    <property type="term" value="P:double-strand break repair"/>
    <property type="evidence" value="ECO:0007669"/>
    <property type="project" value="TreeGrafter"/>
</dbReference>
<dbReference type="SUPFAM" id="SSF53098">
    <property type="entry name" value="Ribonuclease H-like"/>
    <property type="match status" value="1"/>
</dbReference>
<dbReference type="PANTHER" id="PTHR10133">
    <property type="entry name" value="DNA POLYMERASE I"/>
    <property type="match status" value="1"/>
</dbReference>
<dbReference type="RefSeq" id="WP_043914395.1">
    <property type="nucleotide sequence ID" value="NZ_JXZB01000004.1"/>
</dbReference>
<dbReference type="PATRIC" id="fig|2064.6.peg.5446"/>
<reference evidence="8 9" key="1">
    <citation type="submission" date="2015-02" db="EMBL/GenBank/DDBJ databases">
        <title>Draft genome sequence of Kitasatospora griseola MF730-N6, a bafilomycin, terpentecin and satosporin producer.</title>
        <authorList>
            <person name="Arens J.C."/>
            <person name="Haltli B."/>
            <person name="Kerr R.G."/>
        </authorList>
    </citation>
    <scope>NUCLEOTIDE SEQUENCE [LARGE SCALE GENOMIC DNA]</scope>
    <source>
        <strain evidence="8 9">MF730-N6</strain>
    </source>
</reference>
<dbReference type="AlphaFoldDB" id="A0A0D0PIU3"/>
<dbReference type="InterPro" id="IPR001098">
    <property type="entry name" value="DNA-dir_DNA_pol_A_palm_dom"/>
</dbReference>
<dbReference type="InterPro" id="IPR012337">
    <property type="entry name" value="RNaseH-like_sf"/>
</dbReference>
<organism evidence="8 9">
    <name type="scientific">Kitasatospora griseola</name>
    <name type="common">Streptomyces griseolosporeus</name>
    <dbReference type="NCBI Taxonomy" id="2064"/>
    <lineage>
        <taxon>Bacteria</taxon>
        <taxon>Bacillati</taxon>
        <taxon>Actinomycetota</taxon>
        <taxon>Actinomycetes</taxon>
        <taxon>Kitasatosporales</taxon>
        <taxon>Streptomycetaceae</taxon>
        <taxon>Kitasatospora</taxon>
    </lineage>
</organism>
<dbReference type="Gene3D" id="1.10.150.20">
    <property type="entry name" value="5' to 3' exonuclease, C-terminal subdomain"/>
    <property type="match status" value="1"/>
</dbReference>
<dbReference type="SMART" id="SM00482">
    <property type="entry name" value="POLAc"/>
    <property type="match status" value="1"/>
</dbReference>
<dbReference type="Pfam" id="PF01612">
    <property type="entry name" value="DNA_pol_A_exo1"/>
    <property type="match status" value="1"/>
</dbReference>
<dbReference type="GO" id="GO:0008408">
    <property type="term" value="F:3'-5' exonuclease activity"/>
    <property type="evidence" value="ECO:0007669"/>
    <property type="project" value="InterPro"/>
</dbReference>
<keyword evidence="9" id="KW-1185">Reference proteome</keyword>
<evidence type="ECO:0000256" key="1">
    <source>
        <dbReference type="ARBA" id="ARBA00007705"/>
    </source>
</evidence>
<dbReference type="STRING" id="2064.TR51_25615"/>
<comment type="catalytic activity">
    <reaction evidence="5">
        <text>DNA(n) + a 2'-deoxyribonucleoside 5'-triphosphate = DNA(n+1) + diphosphate</text>
        <dbReference type="Rhea" id="RHEA:22508"/>
        <dbReference type="Rhea" id="RHEA-COMP:17339"/>
        <dbReference type="Rhea" id="RHEA-COMP:17340"/>
        <dbReference type="ChEBI" id="CHEBI:33019"/>
        <dbReference type="ChEBI" id="CHEBI:61560"/>
        <dbReference type="ChEBI" id="CHEBI:173112"/>
        <dbReference type="EC" id="2.7.7.7"/>
    </reaction>
</comment>
<dbReference type="PANTHER" id="PTHR10133:SF27">
    <property type="entry name" value="DNA POLYMERASE NU"/>
    <property type="match status" value="1"/>
</dbReference>
<proteinExistence type="inferred from homology"/>
<accession>A0A0D0PIU3</accession>
<evidence type="ECO:0000313" key="9">
    <source>
        <dbReference type="Proteomes" id="UP000032066"/>
    </source>
</evidence>
<dbReference type="GO" id="GO:0003887">
    <property type="term" value="F:DNA-directed DNA polymerase activity"/>
    <property type="evidence" value="ECO:0007669"/>
    <property type="project" value="UniProtKB-EC"/>
</dbReference>
<protein>
    <recommendedName>
        <fullName evidence="3">DNA polymerase I</fullName>
        <ecNumber evidence="2">2.7.7.7</ecNumber>
    </recommendedName>
</protein>
<dbReference type="GO" id="GO:0003677">
    <property type="term" value="F:DNA binding"/>
    <property type="evidence" value="ECO:0007669"/>
    <property type="project" value="InterPro"/>
</dbReference>
<evidence type="ECO:0000256" key="3">
    <source>
        <dbReference type="ARBA" id="ARBA00020311"/>
    </source>
</evidence>
<gene>
    <name evidence="8" type="ORF">TR51_25615</name>
</gene>
<comment type="similarity">
    <text evidence="1">Belongs to the DNA polymerase type-A family.</text>
</comment>
<dbReference type="EC" id="2.7.7.7" evidence="2"/>
<dbReference type="Proteomes" id="UP000032066">
    <property type="component" value="Unassembled WGS sequence"/>
</dbReference>
<evidence type="ECO:0000259" key="6">
    <source>
        <dbReference type="SMART" id="SM00474"/>
    </source>
</evidence>
<evidence type="ECO:0000259" key="7">
    <source>
        <dbReference type="SMART" id="SM00482"/>
    </source>
</evidence>
<evidence type="ECO:0000256" key="5">
    <source>
        <dbReference type="ARBA" id="ARBA00049244"/>
    </source>
</evidence>